<proteinExistence type="predicted"/>
<dbReference type="SUPFAM" id="SSF56112">
    <property type="entry name" value="Protein kinase-like (PK-like)"/>
    <property type="match status" value="1"/>
</dbReference>
<name>A0A0C1EFQ7_ASPUT</name>
<evidence type="ECO:0000256" key="1">
    <source>
        <dbReference type="SAM" id="MobiDB-lite"/>
    </source>
</evidence>
<evidence type="ECO:0000313" key="3">
    <source>
        <dbReference type="Proteomes" id="UP000053475"/>
    </source>
</evidence>
<dbReference type="Proteomes" id="UP000053475">
    <property type="component" value="Unassembled WGS sequence"/>
</dbReference>
<protein>
    <recommendedName>
        <fullName evidence="4">Aminoglycoside phosphotransferase domain-containing protein</fullName>
    </recommendedName>
</protein>
<gene>
    <name evidence="2" type="ORF">HK57_00013</name>
</gene>
<accession>A0A0C1EFQ7</accession>
<dbReference type="EMBL" id="JOMC01000132">
    <property type="protein sequence ID" value="KIA75514.1"/>
    <property type="molecule type" value="Genomic_DNA"/>
</dbReference>
<dbReference type="AlphaFoldDB" id="A0A0C1EFQ7"/>
<feature type="region of interest" description="Disordered" evidence="1">
    <location>
        <begin position="325"/>
        <end position="349"/>
    </location>
</feature>
<reference evidence="2 3" key="1">
    <citation type="submission" date="2014-11" db="EMBL/GenBank/DDBJ databases">
        <title>Genomics derived discovery of secondary metabolites biosynthetic gene clusters in Aspergillus ustus.</title>
        <authorList>
            <person name="Pi B."/>
            <person name="Dai F."/>
            <person name="Song X."/>
            <person name="Zhu C."/>
            <person name="Li H."/>
            <person name="Yu D."/>
        </authorList>
    </citation>
    <scope>NUCLEOTIDE SEQUENCE [LARGE SCALE GENOMIC DNA]</scope>
    <source>
        <strain evidence="2 3">3.3904</strain>
    </source>
</reference>
<evidence type="ECO:0008006" key="4">
    <source>
        <dbReference type="Google" id="ProtNLM"/>
    </source>
</evidence>
<comment type="caution">
    <text evidence="2">The sequence shown here is derived from an EMBL/GenBank/DDBJ whole genome shotgun (WGS) entry which is preliminary data.</text>
</comment>
<dbReference type="InterPro" id="IPR011009">
    <property type="entry name" value="Kinase-like_dom_sf"/>
</dbReference>
<organism evidence="2 3">
    <name type="scientific">Aspergillus ustus</name>
    <dbReference type="NCBI Taxonomy" id="40382"/>
    <lineage>
        <taxon>Eukaryota</taxon>
        <taxon>Fungi</taxon>
        <taxon>Dikarya</taxon>
        <taxon>Ascomycota</taxon>
        <taxon>Pezizomycotina</taxon>
        <taxon>Eurotiomycetes</taxon>
        <taxon>Eurotiomycetidae</taxon>
        <taxon>Eurotiales</taxon>
        <taxon>Aspergillaceae</taxon>
        <taxon>Aspergillus</taxon>
        <taxon>Aspergillus subgen. Nidulantes</taxon>
    </lineage>
</organism>
<sequence length="349" mass="39256">METSFVPFGQGSKKSIGENISLLEMAKLVLVFARDYDLELPDGWGEDEMIRQAGPFFDGGHCRVFKVTFMDGESWAIHVPLFVGPALQDTLTHLVEAEVLSTFDNAIKYPFIASTWILGSQLSWSDDFPTRPLRDEIVDQVVMIHTSLIECSKEARGFSLTHFKRIIQNKIPRVRDGLLPEITEQDCSDQMGILPTVLLPELDEAPFAIAHGHMSPLNILIAKHHNVTGIINWGVWSWAPFQQVAYFPQFLQLEPIYMLPSPALLKDRETYIASVRRQASPVVASMMIPVLSSVKVDFQHFFLESIISKGMHRQLAHNGWRLSLHGQGSEEEGDNGKENESIPSQSSQD</sequence>
<keyword evidence="3" id="KW-1185">Reference proteome</keyword>
<evidence type="ECO:0000313" key="2">
    <source>
        <dbReference type="EMBL" id="KIA75514.1"/>
    </source>
</evidence>